<name>A0A975T191_9ACTN</name>
<dbReference type="PROSITE" id="PS50943">
    <property type="entry name" value="HTH_CROC1"/>
    <property type="match status" value="1"/>
</dbReference>
<reference evidence="2" key="1">
    <citation type="submission" date="2021-06" db="EMBL/GenBank/DDBJ databases">
        <title>Complete genome sequence of Nocardioides sp. G188.</title>
        <authorList>
            <person name="Im W.-T."/>
        </authorList>
    </citation>
    <scope>NUCLEOTIDE SEQUENCE</scope>
    <source>
        <strain evidence="2">G188</strain>
    </source>
</reference>
<dbReference type="Pfam" id="PF13560">
    <property type="entry name" value="HTH_31"/>
    <property type="match status" value="1"/>
</dbReference>
<keyword evidence="3" id="KW-1185">Reference proteome</keyword>
<dbReference type="EMBL" id="CP077062">
    <property type="protein sequence ID" value="QWZ09686.1"/>
    <property type="molecule type" value="Genomic_DNA"/>
</dbReference>
<dbReference type="Proteomes" id="UP000683575">
    <property type="component" value="Chromosome"/>
</dbReference>
<proteinExistence type="predicted"/>
<dbReference type="InterPro" id="IPR001387">
    <property type="entry name" value="Cro/C1-type_HTH"/>
</dbReference>
<dbReference type="KEGG" id="nps:KRR39_08080"/>
<sequence length="92" mass="9835">MVARSSVRSPAALGQELARLRYDHGLTQDALADALGVTRRYVYELESGKPNLWAVRLFEVLRELGAHLEVVSAVAGDPSSGGPESTGEQVGE</sequence>
<evidence type="ECO:0000259" key="1">
    <source>
        <dbReference type="PROSITE" id="PS50943"/>
    </source>
</evidence>
<gene>
    <name evidence="2" type="ORF">KRR39_08080</name>
</gene>
<dbReference type="RefSeq" id="WP_216941532.1">
    <property type="nucleotide sequence ID" value="NZ_CP077062.1"/>
</dbReference>
<dbReference type="CDD" id="cd00093">
    <property type="entry name" value="HTH_XRE"/>
    <property type="match status" value="1"/>
</dbReference>
<organism evidence="2 3">
    <name type="scientific">Nocardioides panacis</name>
    <dbReference type="NCBI Taxonomy" id="2849501"/>
    <lineage>
        <taxon>Bacteria</taxon>
        <taxon>Bacillati</taxon>
        <taxon>Actinomycetota</taxon>
        <taxon>Actinomycetes</taxon>
        <taxon>Propionibacteriales</taxon>
        <taxon>Nocardioidaceae</taxon>
        <taxon>Nocardioides</taxon>
    </lineage>
</organism>
<dbReference type="SMART" id="SM00530">
    <property type="entry name" value="HTH_XRE"/>
    <property type="match status" value="1"/>
</dbReference>
<accession>A0A975T191</accession>
<evidence type="ECO:0000313" key="3">
    <source>
        <dbReference type="Proteomes" id="UP000683575"/>
    </source>
</evidence>
<evidence type="ECO:0000313" key="2">
    <source>
        <dbReference type="EMBL" id="QWZ09686.1"/>
    </source>
</evidence>
<feature type="domain" description="HTH cro/C1-type" evidence="1">
    <location>
        <begin position="17"/>
        <end position="71"/>
    </location>
</feature>
<protein>
    <submittedName>
        <fullName evidence="2">Helix-turn-helix domain-containing protein</fullName>
    </submittedName>
</protein>
<dbReference type="AlphaFoldDB" id="A0A975T191"/>